<dbReference type="InterPro" id="IPR005791">
    <property type="entry name" value="SecD"/>
</dbReference>
<keyword evidence="2 9" id="KW-0813">Transport</keyword>
<feature type="transmembrane region" description="Helical" evidence="9">
    <location>
        <begin position="101"/>
        <end position="121"/>
    </location>
</feature>
<evidence type="ECO:0000256" key="5">
    <source>
        <dbReference type="ARBA" id="ARBA00022927"/>
    </source>
</evidence>
<dbReference type="InterPro" id="IPR022813">
    <property type="entry name" value="SecD/SecF_arch_bac"/>
</dbReference>
<dbReference type="Gene3D" id="3.30.70.3220">
    <property type="match status" value="1"/>
</dbReference>
<feature type="transmembrane region" description="Helical" evidence="9">
    <location>
        <begin position="577"/>
        <end position="596"/>
    </location>
</feature>
<dbReference type="Pfam" id="PF02355">
    <property type="entry name" value="SecD_SecF_C"/>
    <property type="match status" value="1"/>
</dbReference>
<organism evidence="13 14">
    <name type="scientific">Pendulispora brunnea</name>
    <dbReference type="NCBI Taxonomy" id="2905690"/>
    <lineage>
        <taxon>Bacteria</taxon>
        <taxon>Pseudomonadati</taxon>
        <taxon>Myxococcota</taxon>
        <taxon>Myxococcia</taxon>
        <taxon>Myxococcales</taxon>
        <taxon>Sorangiineae</taxon>
        <taxon>Pendulisporaceae</taxon>
        <taxon>Pendulispora</taxon>
    </lineage>
</organism>
<evidence type="ECO:0000313" key="14">
    <source>
        <dbReference type="Proteomes" id="UP001379533"/>
    </source>
</evidence>
<name>A0ABZ2JZE6_9BACT</name>
<feature type="transmembrane region" description="Helical" evidence="9">
    <location>
        <begin position="552"/>
        <end position="570"/>
    </location>
</feature>
<dbReference type="EMBL" id="CP089982">
    <property type="protein sequence ID" value="WXA91861.1"/>
    <property type="molecule type" value="Genomic_DNA"/>
</dbReference>
<feature type="domain" description="SecDF P1 head subdomain" evidence="12">
    <location>
        <begin position="423"/>
        <end position="530"/>
    </location>
</feature>
<dbReference type="Gene3D" id="1.20.1640.10">
    <property type="entry name" value="Multidrug efflux transporter AcrB transmembrane domain"/>
    <property type="match status" value="1"/>
</dbReference>
<accession>A0ABZ2JZE6</accession>
<gene>
    <name evidence="9 13" type="primary">secD</name>
    <name evidence="13" type="ORF">LZC95_36095</name>
</gene>
<dbReference type="Pfam" id="PF21760">
    <property type="entry name" value="SecD_1st"/>
    <property type="match status" value="1"/>
</dbReference>
<dbReference type="NCBIfam" id="TIGR00916">
    <property type="entry name" value="2A0604s01"/>
    <property type="match status" value="1"/>
</dbReference>
<protein>
    <recommendedName>
        <fullName evidence="9">Protein translocase subunit SecD</fullName>
    </recommendedName>
</protein>
<evidence type="ECO:0000256" key="3">
    <source>
        <dbReference type="ARBA" id="ARBA00022475"/>
    </source>
</evidence>
<dbReference type="InterPro" id="IPR054384">
    <property type="entry name" value="SecDF_P1_head"/>
</dbReference>
<dbReference type="InterPro" id="IPR048631">
    <property type="entry name" value="SecD_1st"/>
</dbReference>
<feature type="transmembrane region" description="Helical" evidence="9">
    <location>
        <begin position="53"/>
        <end position="69"/>
    </location>
</feature>
<evidence type="ECO:0000256" key="9">
    <source>
        <dbReference type="HAMAP-Rule" id="MF_01463"/>
    </source>
</evidence>
<evidence type="ECO:0000256" key="4">
    <source>
        <dbReference type="ARBA" id="ARBA00022692"/>
    </source>
</evidence>
<evidence type="ECO:0000256" key="2">
    <source>
        <dbReference type="ARBA" id="ARBA00022448"/>
    </source>
</evidence>
<comment type="function">
    <text evidence="9">Part of the Sec protein translocase complex. Interacts with the SecYEG preprotein conducting channel. SecDF uses the proton motive force (PMF) to complete protein translocation after the ATP-dependent function of SecA.</text>
</comment>
<keyword evidence="4 9" id="KW-0812">Transmembrane</keyword>
<dbReference type="RefSeq" id="WP_394842479.1">
    <property type="nucleotide sequence ID" value="NZ_CP089982.1"/>
</dbReference>
<dbReference type="PANTHER" id="PTHR30081">
    <property type="entry name" value="PROTEIN-EXPORT MEMBRANE PROTEIN SEC"/>
    <property type="match status" value="1"/>
</dbReference>
<feature type="domain" description="Protein translocase subunit SecDF P1" evidence="11">
    <location>
        <begin position="268"/>
        <end position="328"/>
    </location>
</feature>
<keyword evidence="14" id="KW-1185">Reference proteome</keyword>
<comment type="subcellular location">
    <subcellularLocation>
        <location evidence="1 9">Cell membrane</location>
        <topology evidence="1 9">Multi-pass membrane protein</topology>
    </subcellularLocation>
</comment>
<reference evidence="13 14" key="1">
    <citation type="submission" date="2021-12" db="EMBL/GenBank/DDBJ databases">
        <title>Discovery of the Pendulisporaceae a myxobacterial family with distinct sporulation behavior and unique specialized metabolism.</title>
        <authorList>
            <person name="Garcia R."/>
            <person name="Popoff A."/>
            <person name="Bader C.D."/>
            <person name="Loehr J."/>
            <person name="Walesch S."/>
            <person name="Walt C."/>
            <person name="Boldt J."/>
            <person name="Bunk B."/>
            <person name="Haeckl F.J.F.P.J."/>
            <person name="Gunesch A.P."/>
            <person name="Birkelbach J."/>
            <person name="Nuebel U."/>
            <person name="Pietschmann T."/>
            <person name="Bach T."/>
            <person name="Mueller R."/>
        </authorList>
    </citation>
    <scope>NUCLEOTIDE SEQUENCE [LARGE SCALE GENOMIC DNA]</scope>
    <source>
        <strain evidence="13 14">MSr12523</strain>
    </source>
</reference>
<evidence type="ECO:0000259" key="10">
    <source>
        <dbReference type="Pfam" id="PF02355"/>
    </source>
</evidence>
<comment type="caution">
    <text evidence="9">Lacks conserved residue(s) required for the propagation of feature annotation.</text>
</comment>
<feature type="transmembrane region" description="Helical" evidence="9">
    <location>
        <begin position="32"/>
        <end position="48"/>
    </location>
</feature>
<evidence type="ECO:0000256" key="1">
    <source>
        <dbReference type="ARBA" id="ARBA00004651"/>
    </source>
</evidence>
<keyword evidence="7 9" id="KW-0811">Translocation</keyword>
<evidence type="ECO:0000256" key="7">
    <source>
        <dbReference type="ARBA" id="ARBA00023010"/>
    </source>
</evidence>
<evidence type="ECO:0000259" key="11">
    <source>
        <dbReference type="Pfam" id="PF21760"/>
    </source>
</evidence>
<dbReference type="SUPFAM" id="SSF82866">
    <property type="entry name" value="Multidrug efflux transporter AcrB transmembrane domain"/>
    <property type="match status" value="1"/>
</dbReference>
<evidence type="ECO:0000256" key="8">
    <source>
        <dbReference type="ARBA" id="ARBA00023136"/>
    </source>
</evidence>
<feature type="domain" description="Protein export membrane protein SecD/SecF C-terminal" evidence="10">
    <location>
        <begin position="536"/>
        <end position="702"/>
    </location>
</feature>
<proteinExistence type="inferred from homology"/>
<dbReference type="PANTHER" id="PTHR30081:SF1">
    <property type="entry name" value="PROTEIN TRANSLOCASE SUBUNIT SECD"/>
    <property type="match status" value="1"/>
</dbReference>
<comment type="subunit">
    <text evidence="9">Forms a complex with SecF. Part of the essential Sec protein translocation apparatus which comprises SecA, SecYEG and auxiliary proteins SecDF. Other proteins may also be involved.</text>
</comment>
<evidence type="ECO:0000313" key="13">
    <source>
        <dbReference type="EMBL" id="WXA91861.1"/>
    </source>
</evidence>
<dbReference type="InterPro" id="IPR048634">
    <property type="entry name" value="SecD_SecF_C"/>
</dbReference>
<dbReference type="NCBIfam" id="TIGR01129">
    <property type="entry name" value="secD"/>
    <property type="match status" value="1"/>
</dbReference>
<dbReference type="Gene3D" id="3.30.1360.200">
    <property type="match status" value="1"/>
</dbReference>
<evidence type="ECO:0000259" key="12">
    <source>
        <dbReference type="Pfam" id="PF22599"/>
    </source>
</evidence>
<keyword evidence="5 9" id="KW-0653">Protein transport</keyword>
<keyword evidence="3 9" id="KW-1003">Cell membrane</keyword>
<dbReference type="HAMAP" id="MF_01463_B">
    <property type="entry name" value="SecD_B"/>
    <property type="match status" value="1"/>
</dbReference>
<keyword evidence="8 9" id="KW-0472">Membrane</keyword>
<dbReference type="Pfam" id="PF22599">
    <property type="entry name" value="SecDF_P1_head"/>
    <property type="match status" value="1"/>
</dbReference>
<dbReference type="InterPro" id="IPR055344">
    <property type="entry name" value="SecD_SecF_C_bact"/>
</dbReference>
<feature type="transmembrane region" description="Helical" evidence="9">
    <location>
        <begin position="676"/>
        <end position="699"/>
    </location>
</feature>
<dbReference type="Proteomes" id="UP001379533">
    <property type="component" value="Chromosome"/>
</dbReference>
<sequence>MTTASRIALAIIGLCAVFAVISERFLQIDPAWPASVGILVGLLALLVVPSKMRLLLIILNAGVGGYLFFRADSFWGIVVCGLVIIWCLVGLLPLMDGAWRFKIGLVVCSFLAGSLVLWPTASRMSGGKLVCPQYIQDRIDFGIAPGLDLRGGLRLAYTVEVEEAIRDKRDHLADDMRQDLATSFGFHSGDGRVTREELQKLESKVHVATPESAILRLKFKDAGDVGKVDDRFTKKFTTELALQRGPGADEVTFKIRAEVESQIRERAVAQAKETIVRRVDGLGLREASVTTRDEDIILEVPGDNEKQFDDIRDTIRRTARLEFKMVDDETDFFGKIKDEELPEGEGIAIYNENAPAGPGKTVQSHFARITKRENETMTQCRERFKKWAATLSVPDDHQVGFLAIEDYDPDTGKTTEVGWRTFYMFSRAELTGDSITEANVAQEQNQGMGKYYVGLTFSPAGADRFEEITGANIKRRFAIILDDVVDSAPVIQSKIGGGRASITMGAGDPEQQLAQARKLELVLRSGALPAPVTPSNESRIGPSLGRDAIGEGLKGAAAGVGLVLLALAFYYRKSGIVADLAVLFNLLLQLAILSTFGATMTLPGIAGLALTVGIGVDANVLINERIREELRAGRTVRAAVEAGYDKAFSSILDGHVTVFISGLILAQYGTGPVKGFAVTLIVGIVCSLFTGVFCTRLVFDWWARGAKVKRLSVGAEF</sequence>
<feature type="transmembrane region" description="Helical" evidence="9">
    <location>
        <begin position="75"/>
        <end position="94"/>
    </location>
</feature>
<keyword evidence="6 9" id="KW-1133">Transmembrane helix</keyword>
<evidence type="ECO:0000256" key="6">
    <source>
        <dbReference type="ARBA" id="ARBA00022989"/>
    </source>
</evidence>
<comment type="similarity">
    <text evidence="9">Belongs to the SecD/SecF family. SecD subfamily.</text>
</comment>